<feature type="domain" description="Enoyl-CoA hydratase/isomerase" evidence="4">
    <location>
        <begin position="13"/>
        <end position="331"/>
    </location>
</feature>
<dbReference type="EMBL" id="CP003740">
    <property type="protein sequence ID" value="AGI68423.1"/>
    <property type="molecule type" value="Genomic_DNA"/>
</dbReference>
<dbReference type="SUPFAM" id="SSF52096">
    <property type="entry name" value="ClpP/crotonase"/>
    <property type="match status" value="1"/>
</dbReference>
<evidence type="ECO:0000259" key="4">
    <source>
        <dbReference type="Pfam" id="PF16113"/>
    </source>
</evidence>
<reference evidence="5 6" key="1">
    <citation type="journal article" date="2013" name="PLoS ONE">
        <title>Poles Apart: Arctic and Antarctic Octadecabacter strains Share High Genome Plasticity and a New Type of Xanthorhodopsin.</title>
        <authorList>
            <person name="Vollmers J."/>
            <person name="Voget S."/>
            <person name="Dietrich S."/>
            <person name="Gollnow K."/>
            <person name="Smits M."/>
            <person name="Meyer K."/>
            <person name="Brinkhoff T."/>
            <person name="Simon M."/>
            <person name="Daniel R."/>
        </authorList>
    </citation>
    <scope>NUCLEOTIDE SEQUENCE [LARGE SCALE GENOMIC DNA]</scope>
    <source>
        <strain evidence="5 6">307</strain>
    </source>
</reference>
<dbReference type="PANTHER" id="PTHR43176:SF3">
    <property type="entry name" value="3-HYDROXYISOBUTYRYL-COA HYDROLASE, MITOCHONDRIAL"/>
    <property type="match status" value="1"/>
</dbReference>
<dbReference type="HOGENOM" id="CLU_009834_22_1_5"/>
<organism evidence="5 6">
    <name type="scientific">Octadecabacter antarcticus 307</name>
    <dbReference type="NCBI Taxonomy" id="391626"/>
    <lineage>
        <taxon>Bacteria</taxon>
        <taxon>Pseudomonadati</taxon>
        <taxon>Pseudomonadota</taxon>
        <taxon>Alphaproteobacteria</taxon>
        <taxon>Rhodobacterales</taxon>
        <taxon>Roseobacteraceae</taxon>
        <taxon>Octadecabacter</taxon>
    </lineage>
</organism>
<dbReference type="InterPro" id="IPR029045">
    <property type="entry name" value="ClpP/crotonase-like_dom_sf"/>
</dbReference>
<name>M9R9F4_9RHOB</name>
<evidence type="ECO:0000313" key="6">
    <source>
        <dbReference type="Proteomes" id="UP000005307"/>
    </source>
</evidence>
<sequence>MSDINIRKDGVAGRITLNRADALNALTWDMCLTIETALDTWADNPDISLLIIDGAGDKAFCAGGDIQEMYATGTAGDYSYGTRFWRDEYRMNAKLFQFPKPVVTLLQGFTMGGGVGVGCHGSHRIVCENSQIAMPEVSIGLVPDVGGSLILARAPGRLGEYLGLTADRMDAADAIYTGFADYFIPQIEWPTLIKGLTETGDWSAVDRAAQSPPAARLATWQADIDAVFGGQSLADIWRAMPAKLPDALVHAQKLMNRHSPLSLCATVGLIHKVRMTDTIEAALMHEFRFTSRAMERGDFIEGIRAAIIDRDKTPKWRHPSWRDVTGADVVAMTYPAKPPLDLTGKTK</sequence>
<evidence type="ECO:0000256" key="2">
    <source>
        <dbReference type="ARBA" id="ARBA00011915"/>
    </source>
</evidence>
<dbReference type="OrthoDB" id="9790967at2"/>
<evidence type="ECO:0000256" key="3">
    <source>
        <dbReference type="ARBA" id="ARBA00022801"/>
    </source>
</evidence>
<dbReference type="InterPro" id="IPR032259">
    <property type="entry name" value="HIBYL-CoA-H"/>
</dbReference>
<dbReference type="STRING" id="391626.OAN307_c28550"/>
<keyword evidence="6" id="KW-1185">Reference proteome</keyword>
<dbReference type="Proteomes" id="UP000005307">
    <property type="component" value="Chromosome"/>
</dbReference>
<dbReference type="GO" id="GO:0006574">
    <property type="term" value="P:L-valine catabolic process"/>
    <property type="evidence" value="ECO:0007669"/>
    <property type="project" value="TreeGrafter"/>
</dbReference>
<dbReference type="InterPro" id="IPR045004">
    <property type="entry name" value="ECH_dom"/>
</dbReference>
<comment type="catalytic activity">
    <reaction evidence="1">
        <text>3-hydroxy-2-methylpropanoyl-CoA + H2O = 3-hydroxy-2-methylpropanoate + CoA + H(+)</text>
        <dbReference type="Rhea" id="RHEA:20888"/>
        <dbReference type="ChEBI" id="CHEBI:11805"/>
        <dbReference type="ChEBI" id="CHEBI:15377"/>
        <dbReference type="ChEBI" id="CHEBI:15378"/>
        <dbReference type="ChEBI" id="CHEBI:57287"/>
        <dbReference type="ChEBI" id="CHEBI:57340"/>
        <dbReference type="EC" id="3.1.2.4"/>
    </reaction>
</comment>
<dbReference type="GO" id="GO:0003860">
    <property type="term" value="F:3-hydroxyisobutyryl-CoA hydrolase activity"/>
    <property type="evidence" value="ECO:0007669"/>
    <property type="project" value="UniProtKB-EC"/>
</dbReference>
<dbReference type="PANTHER" id="PTHR43176">
    <property type="entry name" value="3-HYDROXYISOBUTYRYL-COA HYDROLASE-RELATED"/>
    <property type="match status" value="1"/>
</dbReference>
<dbReference type="EC" id="3.1.2.4" evidence="2"/>
<gene>
    <name evidence="5" type="ORF">OAN307_c28550</name>
</gene>
<dbReference type="eggNOG" id="COG1024">
    <property type="taxonomic scope" value="Bacteria"/>
</dbReference>
<evidence type="ECO:0000256" key="1">
    <source>
        <dbReference type="ARBA" id="ARBA00001709"/>
    </source>
</evidence>
<accession>M9R9F4</accession>
<dbReference type="CDD" id="cd06558">
    <property type="entry name" value="crotonase-like"/>
    <property type="match status" value="1"/>
</dbReference>
<dbReference type="Pfam" id="PF16113">
    <property type="entry name" value="ECH_2"/>
    <property type="match status" value="1"/>
</dbReference>
<dbReference type="RefSeq" id="WP_015500419.1">
    <property type="nucleotide sequence ID" value="NC_020911.1"/>
</dbReference>
<dbReference type="NCBIfam" id="NF004127">
    <property type="entry name" value="PRK05617.1"/>
    <property type="match status" value="1"/>
</dbReference>
<evidence type="ECO:0000313" key="5">
    <source>
        <dbReference type="EMBL" id="AGI68423.1"/>
    </source>
</evidence>
<dbReference type="GO" id="GO:0005829">
    <property type="term" value="C:cytosol"/>
    <property type="evidence" value="ECO:0007669"/>
    <property type="project" value="TreeGrafter"/>
</dbReference>
<dbReference type="AlphaFoldDB" id="M9R9F4"/>
<keyword evidence="3 5" id="KW-0378">Hydrolase</keyword>
<proteinExistence type="predicted"/>
<dbReference type="Gene3D" id="3.90.226.10">
    <property type="entry name" value="2-enoyl-CoA Hydratase, Chain A, domain 1"/>
    <property type="match status" value="1"/>
</dbReference>
<dbReference type="KEGG" id="oat:OAN307_c28550"/>
<protein>
    <recommendedName>
        <fullName evidence="2">3-hydroxyisobutyryl-CoA hydrolase</fullName>
        <ecNumber evidence="2">3.1.2.4</ecNumber>
    </recommendedName>
</protein>